<dbReference type="PANTHER" id="PTHR42877:SF4">
    <property type="entry name" value="FAD_NAD(P)-BINDING DOMAIN-CONTAINING PROTEIN-RELATED"/>
    <property type="match status" value="1"/>
</dbReference>
<dbReference type="PANTHER" id="PTHR42877">
    <property type="entry name" value="L-ORNITHINE N(5)-MONOOXYGENASE-RELATED"/>
    <property type="match status" value="1"/>
</dbReference>
<dbReference type="Pfam" id="PF00743">
    <property type="entry name" value="FMO-like"/>
    <property type="match status" value="1"/>
</dbReference>
<protein>
    <submittedName>
        <fullName evidence="4">4-hydroxyacetophenone monooxygenase</fullName>
        <ecNumber evidence="4">1.14.13.84</ecNumber>
    </submittedName>
</protein>
<evidence type="ECO:0000256" key="2">
    <source>
        <dbReference type="ARBA" id="ARBA00022827"/>
    </source>
</evidence>
<keyword evidence="4" id="KW-0503">Monooxygenase</keyword>
<accession>A0ABM8WRM2</accession>
<name>A0ABM8WRM2_9BURK</name>
<evidence type="ECO:0000313" key="5">
    <source>
        <dbReference type="Proteomes" id="UP000706525"/>
    </source>
</evidence>
<keyword evidence="1" id="KW-0285">Flavoprotein</keyword>
<dbReference type="Proteomes" id="UP000706525">
    <property type="component" value="Unassembled WGS sequence"/>
</dbReference>
<dbReference type="PRINTS" id="PR00411">
    <property type="entry name" value="PNDRDTASEI"/>
</dbReference>
<dbReference type="GO" id="GO:0033767">
    <property type="term" value="F:4-hydroxyacetophenone monooxygenase activity"/>
    <property type="evidence" value="ECO:0007669"/>
    <property type="project" value="UniProtKB-EC"/>
</dbReference>
<dbReference type="InterPro" id="IPR020946">
    <property type="entry name" value="Flavin_mOase-like"/>
</dbReference>
<proteinExistence type="predicted"/>
<dbReference type="EC" id="1.14.13.84" evidence="4"/>
<dbReference type="InterPro" id="IPR051209">
    <property type="entry name" value="FAD-bind_Monooxygenase_sf"/>
</dbReference>
<dbReference type="EMBL" id="CAJZAG010000003">
    <property type="protein sequence ID" value="CAG9170106.1"/>
    <property type="molecule type" value="Genomic_DNA"/>
</dbReference>
<keyword evidence="5" id="KW-1185">Reference proteome</keyword>
<dbReference type="PRINTS" id="PR00368">
    <property type="entry name" value="FADPNR"/>
</dbReference>
<keyword evidence="2" id="KW-0274">FAD</keyword>
<organism evidence="4 5">
    <name type="scientific">Cupriavidus pampae</name>
    <dbReference type="NCBI Taxonomy" id="659251"/>
    <lineage>
        <taxon>Bacteria</taxon>
        <taxon>Pseudomonadati</taxon>
        <taxon>Pseudomonadota</taxon>
        <taxon>Betaproteobacteria</taxon>
        <taxon>Burkholderiales</taxon>
        <taxon>Burkholderiaceae</taxon>
        <taxon>Cupriavidus</taxon>
    </lineage>
</organism>
<evidence type="ECO:0000313" key="4">
    <source>
        <dbReference type="EMBL" id="CAG9170106.1"/>
    </source>
</evidence>
<dbReference type="Gene3D" id="3.50.50.60">
    <property type="entry name" value="FAD/NAD(P)-binding domain"/>
    <property type="match status" value="3"/>
</dbReference>
<keyword evidence="3 4" id="KW-0560">Oxidoreductase</keyword>
<dbReference type="SUPFAM" id="SSF51905">
    <property type="entry name" value="FAD/NAD(P)-binding domain"/>
    <property type="match status" value="1"/>
</dbReference>
<dbReference type="RefSeq" id="WP_223986148.1">
    <property type="nucleotide sequence ID" value="NZ_CAJZAG010000003.1"/>
</dbReference>
<sequence length="673" mass="75232">MNATASTISSASIDPDWTRQLDQALPSANVPTLLMMLLHLTGDRQWLSERYQCTHIRGIDDHDSGGLPPEVQEEVRTAARKAVLAWKAGQPAALPLPELELLVEMMRSSVGEDVPEAYGPMVGAWLGGDAEFLIDQRGEYRVPDGFHVVVIGAGVAGLCASIRLQGAGIPHTVIEKNAEVGGTWYENRYPGAGVDTPNHIYSYSFAKADWTRYFALREEIQAYFVDVSHRFGVREHIRFGTQVDAATYNEGSMDWTVRVSDADDDRNDANVDVIRANIVISAVGLLNMPKMPAIAGLDTFAGPCFHSARWPEGLDVTGKRVVVIGNGASAMQIVPAIAPIVSQLTVFQRSKQWAAPFDRFQKPVPSAARFLLKELPYYQPWYRQRLAWIFNDRIHASLQVDPEWPHPERAINRRNDKHREFFVSYVRQQLGERQDLLPDVLPDYPPFGKRMLMDNGWFRTATRDNVRIVNHGIERVERDAVITADGERHEADIIVVCTGFDAVNLLSSFNLHGRGGRNVREHWDAHGAQAYLGVATPGFPNFFMLAGPNTALGHGGSVVALLETQVQYVMSLLKAALNTYDGPFEIEVRQDVHDTYNVRVQDAHARMIWTHKGMSNWYRNARGRVVAPTPFRNDDYWHMTRNSGLADYVVRVGDSRQHDTSPAHGKHKEGAAS</sequence>
<reference evidence="4 5" key="1">
    <citation type="submission" date="2021-08" db="EMBL/GenBank/DDBJ databases">
        <authorList>
            <person name="Peeters C."/>
        </authorList>
    </citation>
    <scope>NUCLEOTIDE SEQUENCE [LARGE SCALE GENOMIC DNA]</scope>
    <source>
        <strain evidence="4 5">LMG 32289</strain>
    </source>
</reference>
<evidence type="ECO:0000256" key="3">
    <source>
        <dbReference type="ARBA" id="ARBA00023002"/>
    </source>
</evidence>
<dbReference type="InterPro" id="IPR036188">
    <property type="entry name" value="FAD/NAD-bd_sf"/>
</dbReference>
<comment type="caution">
    <text evidence="4">The sequence shown here is derived from an EMBL/GenBank/DDBJ whole genome shotgun (WGS) entry which is preliminary data.</text>
</comment>
<gene>
    <name evidence="4" type="primary">hapE</name>
    <name evidence="4" type="ORF">LMG32289_02022</name>
</gene>
<evidence type="ECO:0000256" key="1">
    <source>
        <dbReference type="ARBA" id="ARBA00022630"/>
    </source>
</evidence>